<dbReference type="PANTHER" id="PTHR33744:SF17">
    <property type="entry name" value="CONSERVED PROTEIN"/>
    <property type="match status" value="1"/>
</dbReference>
<dbReference type="RefSeq" id="WP_169594043.1">
    <property type="nucleotide sequence ID" value="NZ_VCQU01000014.1"/>
</dbReference>
<reference evidence="2 3" key="1">
    <citation type="submission" date="2019-05" db="EMBL/GenBank/DDBJ databases">
        <authorList>
            <person name="Lee S.D."/>
        </authorList>
    </citation>
    <scope>NUCLEOTIDE SEQUENCE [LARGE SCALE GENOMIC DNA]</scope>
    <source>
        <strain evidence="2 3">YC2-7</strain>
    </source>
</reference>
<dbReference type="InterPro" id="IPR025736">
    <property type="entry name" value="PucR_C-HTH_dom"/>
</dbReference>
<dbReference type="EMBL" id="VCQU01000014">
    <property type="protein sequence ID" value="NMN99093.1"/>
    <property type="molecule type" value="Genomic_DNA"/>
</dbReference>
<reference evidence="2 3" key="2">
    <citation type="submission" date="2020-06" db="EMBL/GenBank/DDBJ databases">
        <title>Antribacter stalactiti gen. nov., sp. nov., a new member of the family Nacardiaceae isolated from a cave.</title>
        <authorList>
            <person name="Kim I.S."/>
        </authorList>
    </citation>
    <scope>NUCLEOTIDE SEQUENCE [LARGE SCALE GENOMIC DNA]</scope>
    <source>
        <strain evidence="2 3">YC2-7</strain>
    </source>
</reference>
<feature type="domain" description="PucR C-terminal helix-turn-helix" evidence="1">
    <location>
        <begin position="446"/>
        <end position="502"/>
    </location>
</feature>
<protein>
    <submittedName>
        <fullName evidence="2">PucR family transcriptional regulator</fullName>
    </submittedName>
</protein>
<dbReference type="Proteomes" id="UP000535543">
    <property type="component" value="Unassembled WGS sequence"/>
</dbReference>
<accession>A0A848KJ38</accession>
<keyword evidence="3" id="KW-1185">Reference proteome</keyword>
<gene>
    <name evidence="2" type="ORF">FGL95_29125</name>
</gene>
<evidence type="ECO:0000313" key="2">
    <source>
        <dbReference type="EMBL" id="NMN99093.1"/>
    </source>
</evidence>
<evidence type="ECO:0000259" key="1">
    <source>
        <dbReference type="Pfam" id="PF13556"/>
    </source>
</evidence>
<dbReference type="Pfam" id="PF13556">
    <property type="entry name" value="HTH_30"/>
    <property type="match status" value="1"/>
</dbReference>
<dbReference type="PANTHER" id="PTHR33744">
    <property type="entry name" value="CARBOHYDRATE DIACID REGULATOR"/>
    <property type="match status" value="1"/>
</dbReference>
<comment type="caution">
    <text evidence="2">The sequence shown here is derived from an EMBL/GenBank/DDBJ whole genome shotgun (WGS) entry which is preliminary data.</text>
</comment>
<dbReference type="Gene3D" id="1.10.10.2840">
    <property type="entry name" value="PucR C-terminal helix-turn-helix domain"/>
    <property type="match status" value="1"/>
</dbReference>
<name>A0A848KJ38_9NOCA</name>
<proteinExistence type="predicted"/>
<sequence length="507" mass="54752">MVTLDRLINVLGGYGFRLRSGSVSRSTELRSVVVHEPTSDREVVGDVLLAIGARSMQEAQEWAVAVRAVVVLFRADAETEIADEVDGVAAMVVDTAMSWSEVAAVVYGLVLEGRETEAGRGPTDLFALADSLAAAVGGAVTIEDRLSRVLAYSRLQEGIDPARVETILERQLPQRLRVLFDARGVFAHLAVSDDPLFVAAEQDHGLTGRMVVAVRAGRQLLGSVWVSCPAPLQGARLRALADGTRTVALHLLRSRASADLERQVESDLVIRLLDGTVDAATVASRLGLSSAPLRVIAVRARLNGEQHAALLLAFERATTGFGWSRSGRSALAGTAIYTVLPVAEVDAARDWVRQLHAALPAAMTVSAGISGVAQIPELAAARAEADECLALHESRSPNDPPPAYDEAWDEILLERLRAAARAGRVPTRGPVSDLRSHDRINSTQYVVTLRAWLETYGDTARAGERLGIHENTVRYRIRKMTELTNLDLQDVRKRLAMIVELAATEDN</sequence>
<dbReference type="InterPro" id="IPR051448">
    <property type="entry name" value="CdaR-like_regulators"/>
</dbReference>
<evidence type="ECO:0000313" key="3">
    <source>
        <dbReference type="Proteomes" id="UP000535543"/>
    </source>
</evidence>
<dbReference type="AlphaFoldDB" id="A0A848KJ38"/>
<dbReference type="InterPro" id="IPR042070">
    <property type="entry name" value="PucR_C-HTH_sf"/>
</dbReference>
<organism evidence="2 3">
    <name type="scientific">Antrihabitans stalactiti</name>
    <dbReference type="NCBI Taxonomy" id="2584121"/>
    <lineage>
        <taxon>Bacteria</taxon>
        <taxon>Bacillati</taxon>
        <taxon>Actinomycetota</taxon>
        <taxon>Actinomycetes</taxon>
        <taxon>Mycobacteriales</taxon>
        <taxon>Nocardiaceae</taxon>
        <taxon>Antrihabitans</taxon>
    </lineage>
</organism>